<evidence type="ECO:0000313" key="2">
    <source>
        <dbReference type="Proteomes" id="UP000613768"/>
    </source>
</evidence>
<keyword evidence="2" id="KW-1185">Reference proteome</keyword>
<dbReference type="Pfam" id="PF00543">
    <property type="entry name" value="P-II"/>
    <property type="match status" value="1"/>
</dbReference>
<evidence type="ECO:0000313" key="1">
    <source>
        <dbReference type="EMBL" id="MBD8524377.1"/>
    </source>
</evidence>
<dbReference type="RefSeq" id="WP_192027730.1">
    <property type="nucleotide sequence ID" value="NZ_JACYTR010000002.1"/>
</dbReference>
<dbReference type="InterPro" id="IPR015867">
    <property type="entry name" value="N-reg_PII/ATP_PRibTrfase_C"/>
</dbReference>
<dbReference type="InterPro" id="IPR002187">
    <property type="entry name" value="N-reg_PII"/>
</dbReference>
<protein>
    <submittedName>
        <fullName evidence="1">P-II family nitrogen regulator</fullName>
    </submittedName>
</protein>
<dbReference type="InterPro" id="IPR011322">
    <property type="entry name" value="N-reg_PII-like_a/b"/>
</dbReference>
<accession>A0AAW3ZI48</accession>
<dbReference type="GO" id="GO:0030234">
    <property type="term" value="F:enzyme regulator activity"/>
    <property type="evidence" value="ECO:0007669"/>
    <property type="project" value="InterPro"/>
</dbReference>
<name>A0AAW3ZI48_9GAMM</name>
<dbReference type="EMBL" id="JACYTR010000002">
    <property type="protein sequence ID" value="MBD8524377.1"/>
    <property type="molecule type" value="Genomic_DNA"/>
</dbReference>
<dbReference type="Proteomes" id="UP000613768">
    <property type="component" value="Unassembled WGS sequence"/>
</dbReference>
<dbReference type="AlphaFoldDB" id="A0AAW3ZI48"/>
<dbReference type="PROSITE" id="PS51343">
    <property type="entry name" value="PII_GLNB_DOM"/>
    <property type="match status" value="1"/>
</dbReference>
<organism evidence="1 2">
    <name type="scientific">Pseudomarimonas arenosa</name>
    <dbReference type="NCBI Taxonomy" id="2774145"/>
    <lineage>
        <taxon>Bacteria</taxon>
        <taxon>Pseudomonadati</taxon>
        <taxon>Pseudomonadota</taxon>
        <taxon>Gammaproteobacteria</taxon>
        <taxon>Lysobacterales</taxon>
        <taxon>Lysobacteraceae</taxon>
        <taxon>Pseudomarimonas</taxon>
    </lineage>
</organism>
<reference evidence="1 2" key="1">
    <citation type="submission" date="2020-09" db="EMBL/GenBank/DDBJ databases">
        <title>Pseudoxanthomonas sp. CAU 1598 isolated from sand of Yaerae Beach.</title>
        <authorList>
            <person name="Kim W."/>
        </authorList>
    </citation>
    <scope>NUCLEOTIDE SEQUENCE [LARGE SCALE GENOMIC DNA]</scope>
    <source>
        <strain evidence="1 2">CAU 1598</strain>
    </source>
</reference>
<dbReference type="SUPFAM" id="SSF54913">
    <property type="entry name" value="GlnB-like"/>
    <property type="match status" value="1"/>
</dbReference>
<dbReference type="GO" id="GO:0006808">
    <property type="term" value="P:regulation of nitrogen utilization"/>
    <property type="evidence" value="ECO:0007669"/>
    <property type="project" value="InterPro"/>
</dbReference>
<dbReference type="SMART" id="SM00938">
    <property type="entry name" value="P-II"/>
    <property type="match status" value="1"/>
</dbReference>
<comment type="caution">
    <text evidence="1">The sequence shown here is derived from an EMBL/GenBank/DDBJ whole genome shotgun (WGS) entry which is preliminary data.</text>
</comment>
<gene>
    <name evidence="1" type="ORF">IFO71_01365</name>
</gene>
<dbReference type="Gene3D" id="3.30.70.120">
    <property type="match status" value="1"/>
</dbReference>
<sequence>MKRITALLHAHRMSDIVHALEAVGQRRLSITHAHGLLSASDSRERQFSVELGELVTQEIQLDVFCEDAEAASVVALLKRHGRTGQHVAGWIFVADVLDGLVIDGGGG</sequence>
<proteinExistence type="predicted"/>